<keyword evidence="5" id="KW-0255">Endonuclease</keyword>
<dbReference type="InterPro" id="IPR044946">
    <property type="entry name" value="Restrct_endonuc_typeI_TRD_sf"/>
</dbReference>
<dbReference type="Proteomes" id="UP000292665">
    <property type="component" value="Unassembled WGS sequence"/>
</dbReference>
<evidence type="ECO:0000256" key="1">
    <source>
        <dbReference type="ARBA" id="ARBA00010923"/>
    </source>
</evidence>
<dbReference type="PANTHER" id="PTHR30408:SF12">
    <property type="entry name" value="TYPE I RESTRICTION ENZYME MJAVIII SPECIFICITY SUBUNIT"/>
    <property type="match status" value="1"/>
</dbReference>
<proteinExistence type="inferred from homology"/>
<dbReference type="SUPFAM" id="SSF116734">
    <property type="entry name" value="DNA methylase specificity domain"/>
    <property type="match status" value="2"/>
</dbReference>
<evidence type="ECO:0000313" key="6">
    <source>
        <dbReference type="Proteomes" id="UP000292665"/>
    </source>
</evidence>
<dbReference type="InterPro" id="IPR052021">
    <property type="entry name" value="Type-I_RS_S_subunit"/>
</dbReference>
<dbReference type="AlphaFoldDB" id="A0A4V1YAD6"/>
<dbReference type="Gene3D" id="3.90.220.20">
    <property type="entry name" value="DNA methylase specificity domains"/>
    <property type="match status" value="2"/>
</dbReference>
<dbReference type="InterPro" id="IPR000055">
    <property type="entry name" value="Restrct_endonuc_typeI_TRD"/>
</dbReference>
<evidence type="ECO:0000256" key="2">
    <source>
        <dbReference type="ARBA" id="ARBA00022747"/>
    </source>
</evidence>
<feature type="domain" description="Type I restriction modification DNA specificity" evidence="4">
    <location>
        <begin position="3"/>
        <end position="152"/>
    </location>
</feature>
<dbReference type="PANTHER" id="PTHR30408">
    <property type="entry name" value="TYPE-1 RESTRICTION ENZYME ECOKI SPECIFICITY PROTEIN"/>
    <property type="match status" value="1"/>
</dbReference>
<keyword evidence="5" id="KW-0378">Hydrolase</keyword>
<evidence type="ECO:0000256" key="3">
    <source>
        <dbReference type="ARBA" id="ARBA00023125"/>
    </source>
</evidence>
<comment type="caution">
    <text evidence="5">The sequence shown here is derived from an EMBL/GenBank/DDBJ whole genome shotgun (WGS) entry which is preliminary data.</text>
</comment>
<accession>A0A4V1YAD6</accession>
<dbReference type="Pfam" id="PF01420">
    <property type="entry name" value="Methylase_S"/>
    <property type="match status" value="2"/>
</dbReference>
<dbReference type="GO" id="GO:0003677">
    <property type="term" value="F:DNA binding"/>
    <property type="evidence" value="ECO:0007669"/>
    <property type="project" value="UniProtKB-KW"/>
</dbReference>
<reference evidence="5 6" key="1">
    <citation type="journal article" date="2019" name="Science, e1252229">
        <title>Invertible promoters mediate bacterial phase variation, antibiotic resistance, and host adaptation in the gut.</title>
        <authorList>
            <person name="Jiang X."/>
            <person name="Hall A.B."/>
            <person name="Arthur T.D."/>
            <person name="Plichta D.R."/>
            <person name="Covington C.T."/>
            <person name="Poyet M."/>
            <person name="Crothers J."/>
            <person name="Moses P.L."/>
            <person name="Tolonen A.C."/>
            <person name="Vlamakis H."/>
            <person name="Alm E.J."/>
            <person name="Xavier R.J."/>
        </authorList>
    </citation>
    <scope>NUCLEOTIDE SEQUENCE [LARGE SCALE GENOMIC DNA]</scope>
    <source>
        <strain evidence="6">aa_0143</strain>
    </source>
</reference>
<feature type="domain" description="Type I restriction modification DNA specificity" evidence="4">
    <location>
        <begin position="181"/>
        <end position="334"/>
    </location>
</feature>
<comment type="similarity">
    <text evidence="1">Belongs to the type-I restriction system S methylase family.</text>
</comment>
<dbReference type="EMBL" id="RCYR01000005">
    <property type="protein sequence ID" value="RYS81114.1"/>
    <property type="molecule type" value="Genomic_DNA"/>
</dbReference>
<dbReference type="CDD" id="cd17282">
    <property type="entry name" value="RMtype1_S_Eco16444ORF1681_TRD1-CR1_like"/>
    <property type="match status" value="1"/>
</dbReference>
<dbReference type="GO" id="GO:0004519">
    <property type="term" value="F:endonuclease activity"/>
    <property type="evidence" value="ECO:0007669"/>
    <property type="project" value="UniProtKB-KW"/>
</dbReference>
<dbReference type="RefSeq" id="WP_004847135.1">
    <property type="nucleotide sequence ID" value="NZ_CATXVX010000018.1"/>
</dbReference>
<evidence type="ECO:0000259" key="4">
    <source>
        <dbReference type="Pfam" id="PF01420"/>
    </source>
</evidence>
<keyword evidence="3" id="KW-0238">DNA-binding</keyword>
<organism evidence="5 6">
    <name type="scientific">[Ruminococcus] torques</name>
    <dbReference type="NCBI Taxonomy" id="33039"/>
    <lineage>
        <taxon>Bacteria</taxon>
        <taxon>Bacillati</taxon>
        <taxon>Bacillota</taxon>
        <taxon>Clostridia</taxon>
        <taxon>Lachnospirales</taxon>
        <taxon>Lachnospiraceae</taxon>
        <taxon>Mediterraneibacter</taxon>
    </lineage>
</organism>
<keyword evidence="2" id="KW-0680">Restriction system</keyword>
<sequence length="342" mass="38544">MRVKLGDVCERGTSNLKLSDVSEKNGEFSVFGASGYIGSVDFYQQGYPYVAVVKDGAGIGRAMLCPGKTSVIGTMQYLLPKDNILPKYLFYVVKYMNLEKYFTGATIPHIYFKDYKNEEFNFDFWERQVEIVSVLSKCEKVIDLCKQELQLLDKLIKARFVELFGDPVSNSYGLPEATLPDLGEFGRGVSKHRPRNDIKLLGGKYPLIQTGDVANAGLYITSYSSTYSELGLKQSKMWDKGTLCITIAANIAKTAILEFDACFPDSVVGFIANERTNNIFVHYWFSFFQAILESQAPESAQKNINLKILSELKVIVPEKRKQDQFASFVKLTDKSKVAVRKY</sequence>
<name>A0A4V1YAD6_9FIRM</name>
<gene>
    <name evidence="5" type="ORF">EAI93_04685</name>
</gene>
<evidence type="ECO:0000313" key="5">
    <source>
        <dbReference type="EMBL" id="RYS81114.1"/>
    </source>
</evidence>
<keyword evidence="5" id="KW-0540">Nuclease</keyword>
<protein>
    <submittedName>
        <fullName evidence="5">Restriction endonuclease subunit S</fullName>
    </submittedName>
</protein>
<dbReference type="GO" id="GO:0009307">
    <property type="term" value="P:DNA restriction-modification system"/>
    <property type="evidence" value="ECO:0007669"/>
    <property type="project" value="UniProtKB-KW"/>
</dbReference>
<dbReference type="GeneID" id="97328258"/>